<organism evidence="1">
    <name type="scientific">marine metagenome</name>
    <dbReference type="NCBI Taxonomy" id="408172"/>
    <lineage>
        <taxon>unclassified sequences</taxon>
        <taxon>metagenomes</taxon>
        <taxon>ecological metagenomes</taxon>
    </lineage>
</organism>
<accession>A0A382DX18</accession>
<feature type="non-terminal residue" evidence="1">
    <location>
        <position position="143"/>
    </location>
</feature>
<sequence>MTDTLTTPKDLSRLIAVLRSEERAVAHVGIFDLNAFFRERRVRIDSLETVFGEGGTFVNVLPRWDSGEVLYYPGPFVGEPVAIDPGSCRPYPYEDNAVLLIADYCGPSRSFSPRELLRTQVQRAGDLGFAVRAAFEFEFFVLD</sequence>
<dbReference type="EMBL" id="UINC01041432">
    <property type="protein sequence ID" value="SVB42689.1"/>
    <property type="molecule type" value="Genomic_DNA"/>
</dbReference>
<evidence type="ECO:0000313" key="1">
    <source>
        <dbReference type="EMBL" id="SVB42689.1"/>
    </source>
</evidence>
<protein>
    <recommendedName>
        <fullName evidence="2">Glutamine synthetase</fullName>
    </recommendedName>
</protein>
<proteinExistence type="predicted"/>
<dbReference type="AlphaFoldDB" id="A0A382DX18"/>
<name>A0A382DX18_9ZZZZ</name>
<gene>
    <name evidence="1" type="ORF">METZ01_LOCUS195543</name>
</gene>
<evidence type="ECO:0008006" key="2">
    <source>
        <dbReference type="Google" id="ProtNLM"/>
    </source>
</evidence>
<reference evidence="1" key="1">
    <citation type="submission" date="2018-05" db="EMBL/GenBank/DDBJ databases">
        <authorList>
            <person name="Lanie J.A."/>
            <person name="Ng W.-L."/>
            <person name="Kazmierczak K.M."/>
            <person name="Andrzejewski T.M."/>
            <person name="Davidsen T.M."/>
            <person name="Wayne K.J."/>
            <person name="Tettelin H."/>
            <person name="Glass J.I."/>
            <person name="Rusch D."/>
            <person name="Podicherti R."/>
            <person name="Tsui H.-C.T."/>
            <person name="Winkler M.E."/>
        </authorList>
    </citation>
    <scope>NUCLEOTIDE SEQUENCE</scope>
</reference>